<evidence type="ECO:0000313" key="2">
    <source>
        <dbReference type="Proteomes" id="UP000605846"/>
    </source>
</evidence>
<accession>A0A8H7ELJ4</accession>
<protein>
    <submittedName>
        <fullName evidence="1">Uncharacterized protein</fullName>
    </submittedName>
</protein>
<dbReference type="Proteomes" id="UP000605846">
    <property type="component" value="Unassembled WGS sequence"/>
</dbReference>
<reference evidence="1" key="1">
    <citation type="submission" date="2020-01" db="EMBL/GenBank/DDBJ databases">
        <title>Genome Sequencing of Three Apophysomyces-Like Fungal Strains Confirms a Novel Fungal Genus in the Mucoromycota with divergent Burkholderia-like Endosymbiotic Bacteria.</title>
        <authorList>
            <person name="Stajich J.E."/>
            <person name="Macias A.M."/>
            <person name="Carter-House D."/>
            <person name="Lovett B."/>
            <person name="Kasson L.R."/>
            <person name="Berry K."/>
            <person name="Grigoriev I."/>
            <person name="Chang Y."/>
            <person name="Spatafora J."/>
            <person name="Kasson M.T."/>
        </authorList>
    </citation>
    <scope>NUCLEOTIDE SEQUENCE</scope>
    <source>
        <strain evidence="1">NRRL A-21654</strain>
    </source>
</reference>
<organism evidence="1 2">
    <name type="scientific">Apophysomyces ossiformis</name>
    <dbReference type="NCBI Taxonomy" id="679940"/>
    <lineage>
        <taxon>Eukaryota</taxon>
        <taxon>Fungi</taxon>
        <taxon>Fungi incertae sedis</taxon>
        <taxon>Mucoromycota</taxon>
        <taxon>Mucoromycotina</taxon>
        <taxon>Mucoromycetes</taxon>
        <taxon>Mucorales</taxon>
        <taxon>Mucorineae</taxon>
        <taxon>Mucoraceae</taxon>
        <taxon>Apophysomyces</taxon>
    </lineage>
</organism>
<evidence type="ECO:0000313" key="1">
    <source>
        <dbReference type="EMBL" id="KAF7720525.1"/>
    </source>
</evidence>
<comment type="caution">
    <text evidence="1">The sequence shown here is derived from an EMBL/GenBank/DDBJ whole genome shotgun (WGS) entry which is preliminary data.</text>
</comment>
<dbReference type="AlphaFoldDB" id="A0A8H7ELJ4"/>
<gene>
    <name evidence="1" type="ORF">EC973_007835</name>
</gene>
<keyword evidence="2" id="KW-1185">Reference proteome</keyword>
<sequence length="99" mass="11091">KPERQTILWLLRKMADIICGNSDSPDETDSDNTAEEVIETIKMASDGISAFVAPHMIKQHAVNKTMTNYERATYHGVQVYFQQLLSGIGKMKAFKLTTA</sequence>
<feature type="non-terminal residue" evidence="1">
    <location>
        <position position="1"/>
    </location>
</feature>
<dbReference type="EMBL" id="JABAYA010000606">
    <property type="protein sequence ID" value="KAF7720525.1"/>
    <property type="molecule type" value="Genomic_DNA"/>
</dbReference>
<proteinExistence type="predicted"/>
<name>A0A8H7ELJ4_9FUNG</name>